<evidence type="ECO:0000259" key="1">
    <source>
        <dbReference type="Pfam" id="PF07589"/>
    </source>
</evidence>
<reference evidence="2 3" key="1">
    <citation type="submission" date="2020-05" db="EMBL/GenBank/DDBJ databases">
        <title>Genomic Encyclopedia of Type Strains, Phase IV (KMG-V): Genome sequencing to study the core and pangenomes of soil and plant-associated prokaryotes.</title>
        <authorList>
            <person name="Whitman W."/>
        </authorList>
    </citation>
    <scope>NUCLEOTIDE SEQUENCE [LARGE SCALE GENOMIC DNA]</scope>
    <source>
        <strain evidence="2 3">C29</strain>
    </source>
</reference>
<protein>
    <recommendedName>
        <fullName evidence="1">Ice-binding protein C-terminal domain-containing protein</fullName>
    </recommendedName>
</protein>
<sequence length="194" mass="19955">MLMAGAAVGAQAQSLVSNGDFELSNVATGAAETFANISATQGWGNLQWGSYSNSSAIVDTAGNQAARVSLGDVIWTAFQAPTAGAYTLSFDTVGDGFYAVYDASTSSMVSGSFLQNSSLASVSTSVSLNSTDIYRIYFGAMVLPPSFNSTLTIDNVAVTAAVPEPETYAMMLAGLGAIGLMSRRRLNGNGKRAA</sequence>
<organism evidence="2 3">
    <name type="scientific">Sphaerotilus uruguayifluvii</name>
    <dbReference type="NCBI Taxonomy" id="2735897"/>
    <lineage>
        <taxon>Bacteria</taxon>
        <taxon>Pseudomonadati</taxon>
        <taxon>Pseudomonadota</taxon>
        <taxon>Betaproteobacteria</taxon>
        <taxon>Burkholderiales</taxon>
        <taxon>Sphaerotilaceae</taxon>
        <taxon>Sphaerotilus</taxon>
    </lineage>
</organism>
<gene>
    <name evidence="2" type="ORF">HNQ01_002423</name>
</gene>
<dbReference type="EMBL" id="JABSNM010000009">
    <property type="protein sequence ID" value="NRT56680.1"/>
    <property type="molecule type" value="Genomic_DNA"/>
</dbReference>
<dbReference type="RefSeq" id="WP_286180732.1">
    <property type="nucleotide sequence ID" value="NZ_JABSNM010000009.1"/>
</dbReference>
<keyword evidence="3" id="KW-1185">Reference proteome</keyword>
<dbReference type="Proteomes" id="UP001516061">
    <property type="component" value="Unassembled WGS sequence"/>
</dbReference>
<dbReference type="NCBIfam" id="NF035944">
    <property type="entry name" value="PEPxxWA-CTERM"/>
    <property type="match status" value="1"/>
</dbReference>
<dbReference type="InterPro" id="IPR013424">
    <property type="entry name" value="Ice-binding_C"/>
</dbReference>
<accession>A0ABX2G3V9</accession>
<proteinExistence type="predicted"/>
<comment type="caution">
    <text evidence="2">The sequence shown here is derived from an EMBL/GenBank/DDBJ whole genome shotgun (WGS) entry which is preliminary data.</text>
</comment>
<dbReference type="Pfam" id="PF07589">
    <property type="entry name" value="PEP-CTERM"/>
    <property type="match status" value="1"/>
</dbReference>
<feature type="domain" description="Ice-binding protein C-terminal" evidence="1">
    <location>
        <begin position="161"/>
        <end position="185"/>
    </location>
</feature>
<name>A0ABX2G3V9_9BURK</name>
<evidence type="ECO:0000313" key="2">
    <source>
        <dbReference type="EMBL" id="NRT56680.1"/>
    </source>
</evidence>
<dbReference type="NCBIfam" id="TIGR02595">
    <property type="entry name" value="PEP_CTERM"/>
    <property type="match status" value="1"/>
</dbReference>
<evidence type="ECO:0000313" key="3">
    <source>
        <dbReference type="Proteomes" id="UP001516061"/>
    </source>
</evidence>